<evidence type="ECO:0000313" key="2">
    <source>
        <dbReference type="Proteomes" id="UP000006263"/>
    </source>
</evidence>
<accession>K6YWZ5</accession>
<proteinExistence type="predicted"/>
<gene>
    <name evidence="1" type="ORF">GMES_0401</name>
</gene>
<dbReference type="Proteomes" id="UP000006263">
    <property type="component" value="Unassembled WGS sequence"/>
</dbReference>
<evidence type="ECO:0000313" key="1">
    <source>
        <dbReference type="EMBL" id="GAC22707.1"/>
    </source>
</evidence>
<dbReference type="EMBL" id="BAEP01000005">
    <property type="protein sequence ID" value="GAC22707.1"/>
    <property type="molecule type" value="Genomic_DNA"/>
</dbReference>
<name>K6YWZ5_9ALTE</name>
<comment type="caution">
    <text evidence="1">The sequence shown here is derived from an EMBL/GenBank/DDBJ whole genome shotgun (WGS) entry which is preliminary data.</text>
</comment>
<sequence>MHFGQIAHCVGKQTKILKLSDKIQKKQLTRYGVNRIICAAVEGKVLD</sequence>
<organism evidence="1 2">
    <name type="scientific">Paraglaciecola mesophila KMM 241</name>
    <dbReference type="NCBI Taxonomy" id="1128912"/>
    <lineage>
        <taxon>Bacteria</taxon>
        <taxon>Pseudomonadati</taxon>
        <taxon>Pseudomonadota</taxon>
        <taxon>Gammaproteobacteria</taxon>
        <taxon>Alteromonadales</taxon>
        <taxon>Alteromonadaceae</taxon>
        <taxon>Paraglaciecola</taxon>
    </lineage>
</organism>
<reference evidence="1 2" key="1">
    <citation type="journal article" date="2017" name="Antonie Van Leeuwenhoek">
        <title>Rhizobium rhizosphaerae sp. nov., a novel species isolated from rice rhizosphere.</title>
        <authorList>
            <person name="Zhao J.J."/>
            <person name="Zhang J."/>
            <person name="Zhang R.J."/>
            <person name="Zhang C.W."/>
            <person name="Yin H.Q."/>
            <person name="Zhang X.X."/>
        </authorList>
    </citation>
    <scope>NUCLEOTIDE SEQUENCE [LARGE SCALE GENOMIC DNA]</scope>
    <source>
        <strain evidence="1 2">KMM 241</strain>
    </source>
</reference>
<protein>
    <submittedName>
        <fullName evidence="1">Uncharacterized protein</fullName>
    </submittedName>
</protein>
<dbReference type="AlphaFoldDB" id="K6YWZ5"/>